<keyword evidence="5 9" id="KW-0949">S-adenosyl-L-methionine</keyword>
<keyword evidence="4 9" id="KW-0808">Transferase</keyword>
<reference evidence="10 11" key="1">
    <citation type="journal article" date="2011" name="Stand. Genomic Sci.">
        <title>Genome sequence of the moderately thermophilic halophile Flexistipes sinusarabici strain (MAS10).</title>
        <authorList>
            <person name="Lapidus A."/>
            <person name="Chertkov O."/>
            <person name="Nolan M."/>
            <person name="Lucas S."/>
            <person name="Hammon N."/>
            <person name="Deshpande S."/>
            <person name="Cheng J.F."/>
            <person name="Tapia R."/>
            <person name="Han C."/>
            <person name="Goodwin L."/>
            <person name="Pitluck S."/>
            <person name="Liolios K."/>
            <person name="Pagani I."/>
            <person name="Ivanova N."/>
            <person name="Huntemann M."/>
            <person name="Mavromatis K."/>
            <person name="Mikhailova N."/>
            <person name="Pati A."/>
            <person name="Chen A."/>
            <person name="Palaniappan K."/>
            <person name="Land M."/>
            <person name="Hauser L."/>
            <person name="Brambilla E.M."/>
            <person name="Rohde M."/>
            <person name="Abt B."/>
            <person name="Spring S."/>
            <person name="Goker M."/>
            <person name="Bristow J."/>
            <person name="Eisen J.A."/>
            <person name="Markowitz V."/>
            <person name="Hugenholtz P."/>
            <person name="Kyrpides N.C."/>
            <person name="Klenk H.P."/>
            <person name="Woyke T."/>
        </authorList>
    </citation>
    <scope>NUCLEOTIDE SEQUENCE [LARGE SCALE GENOMIC DNA]</scope>
    <source>
        <strain evidence="11">DSM 4947 / MAS 10</strain>
    </source>
</reference>
<evidence type="ECO:0000256" key="4">
    <source>
        <dbReference type="ARBA" id="ARBA00022679"/>
    </source>
</evidence>
<dbReference type="GO" id="GO:0004015">
    <property type="term" value="F:adenosylmethionine-8-amino-7-oxononanoate transaminase activity"/>
    <property type="evidence" value="ECO:0007669"/>
    <property type="project" value="UniProtKB-UniRule"/>
</dbReference>
<keyword evidence="3 9" id="KW-0032">Aminotransferase</keyword>
<evidence type="ECO:0000313" key="10">
    <source>
        <dbReference type="EMBL" id="AEI14450.1"/>
    </source>
</evidence>
<dbReference type="InterPro" id="IPR015422">
    <property type="entry name" value="PyrdxlP-dep_Trfase_small"/>
</dbReference>
<keyword evidence="7 9" id="KW-0663">Pyridoxal phosphate</keyword>
<dbReference type="CDD" id="cd00610">
    <property type="entry name" value="OAT_like"/>
    <property type="match status" value="1"/>
</dbReference>
<comment type="catalytic activity">
    <reaction evidence="8 9">
        <text>(8S)-8-amino-7-oxononanoate + S-adenosyl-L-methionine = S-adenosyl-4-methylsulfanyl-2-oxobutanoate + (7R,8S)-7,8-diammoniononanoate</text>
        <dbReference type="Rhea" id="RHEA:16861"/>
        <dbReference type="ChEBI" id="CHEBI:16490"/>
        <dbReference type="ChEBI" id="CHEBI:59789"/>
        <dbReference type="ChEBI" id="CHEBI:149468"/>
        <dbReference type="ChEBI" id="CHEBI:149469"/>
        <dbReference type="EC" id="2.6.1.62"/>
    </reaction>
</comment>
<comment type="similarity">
    <text evidence="9">Belongs to the class-III pyridoxal-phosphate-dependent aminotransferase family. BioA subfamily.</text>
</comment>
<evidence type="ECO:0000256" key="7">
    <source>
        <dbReference type="ARBA" id="ARBA00022898"/>
    </source>
</evidence>
<feature type="binding site" evidence="9">
    <location>
        <position position="53"/>
    </location>
    <ligand>
        <name>substrate</name>
    </ligand>
</feature>
<evidence type="ECO:0000256" key="9">
    <source>
        <dbReference type="HAMAP-Rule" id="MF_00834"/>
    </source>
</evidence>
<comment type="subcellular location">
    <subcellularLocation>
        <location evidence="9">Cytoplasm</location>
    </subcellularLocation>
</comment>
<name>F8E4G4_FLESM</name>
<feature type="binding site" evidence="9">
    <location>
        <position position="146"/>
    </location>
    <ligand>
        <name>substrate</name>
    </ligand>
</feature>
<feature type="binding site" evidence="9">
    <location>
        <begin position="113"/>
        <end position="114"/>
    </location>
    <ligand>
        <name>pyridoxal 5'-phosphate</name>
        <dbReference type="ChEBI" id="CHEBI:597326"/>
    </ligand>
</feature>
<accession>F8E4G4</accession>
<dbReference type="UniPathway" id="UPA00078">
    <property type="reaction ID" value="UER00160"/>
</dbReference>
<dbReference type="PANTHER" id="PTHR42684">
    <property type="entry name" value="ADENOSYLMETHIONINE-8-AMINO-7-OXONONANOATE AMINOTRANSFERASE"/>
    <property type="match status" value="1"/>
</dbReference>
<dbReference type="PROSITE" id="PS00600">
    <property type="entry name" value="AA_TRANSFER_CLASS_3"/>
    <property type="match status" value="1"/>
</dbReference>
<feature type="binding site" evidence="9">
    <location>
        <position position="275"/>
    </location>
    <ligand>
        <name>substrate</name>
    </ligand>
</feature>
<evidence type="ECO:0000256" key="6">
    <source>
        <dbReference type="ARBA" id="ARBA00022756"/>
    </source>
</evidence>
<organism evidence="10 11">
    <name type="scientific">Flexistipes sinusarabici (strain ATCC 49648 / DSM 4947 / MAS 10)</name>
    <dbReference type="NCBI Taxonomy" id="717231"/>
    <lineage>
        <taxon>Bacteria</taxon>
        <taxon>Pseudomonadati</taxon>
        <taxon>Deferribacterota</taxon>
        <taxon>Deferribacteres</taxon>
        <taxon>Deferribacterales</taxon>
        <taxon>Flexistipitaceae</taxon>
        <taxon>Flexistipes</taxon>
    </lineage>
</organism>
<dbReference type="EMBL" id="CP002858">
    <property type="protein sequence ID" value="AEI14450.1"/>
    <property type="molecule type" value="Genomic_DNA"/>
</dbReference>
<feature type="binding site" evidence="9">
    <location>
        <begin position="310"/>
        <end position="311"/>
    </location>
    <ligand>
        <name>pyridoxal 5'-phosphate</name>
        <dbReference type="ChEBI" id="CHEBI:597326"/>
    </ligand>
</feature>
<dbReference type="GO" id="GO:0005737">
    <property type="term" value="C:cytoplasm"/>
    <property type="evidence" value="ECO:0007669"/>
    <property type="project" value="UniProtKB-SubCell"/>
</dbReference>
<dbReference type="EC" id="2.6.1.62" evidence="9"/>
<evidence type="ECO:0000256" key="1">
    <source>
        <dbReference type="ARBA" id="ARBA00001933"/>
    </source>
</evidence>
<protein>
    <recommendedName>
        <fullName evidence="9">Adenosylmethionine-8-amino-7-oxononanoate aminotransferase</fullName>
        <ecNumber evidence="9">2.6.1.62</ecNumber>
    </recommendedName>
    <alternativeName>
        <fullName evidence="9">7,8-diamino-pelargonic acid aminotransferase</fullName>
        <shortName evidence="9">DAPA AT</shortName>
        <shortName evidence="9">DAPA aminotransferase</shortName>
    </alternativeName>
    <alternativeName>
        <fullName evidence="9">7,8-diaminononanoate synthase</fullName>
        <shortName evidence="9">DANS</shortName>
    </alternativeName>
    <alternativeName>
        <fullName evidence="9">Diaminopelargonic acid synthase</fullName>
    </alternativeName>
</protein>
<dbReference type="InterPro" id="IPR005814">
    <property type="entry name" value="Aminotrans_3"/>
</dbReference>
<dbReference type="RefSeq" id="WP_013885946.1">
    <property type="nucleotide sequence ID" value="NC_015672.1"/>
</dbReference>
<dbReference type="Gene3D" id="3.90.1150.10">
    <property type="entry name" value="Aspartate Aminotransferase, domain 1"/>
    <property type="match status" value="1"/>
</dbReference>
<keyword evidence="11" id="KW-1185">Reference proteome</keyword>
<proteinExistence type="inferred from homology"/>
<dbReference type="InterPro" id="IPR015424">
    <property type="entry name" value="PyrdxlP-dep_Trfase"/>
</dbReference>
<dbReference type="HOGENOM" id="CLU_016922_4_3_0"/>
<dbReference type="InterPro" id="IPR015421">
    <property type="entry name" value="PyrdxlP-dep_Trfase_major"/>
</dbReference>
<dbReference type="KEGG" id="fsi:Flexsi_0780"/>
<evidence type="ECO:0000256" key="3">
    <source>
        <dbReference type="ARBA" id="ARBA00022576"/>
    </source>
</evidence>
<dbReference type="HAMAP" id="MF_00834">
    <property type="entry name" value="BioA"/>
    <property type="match status" value="1"/>
</dbReference>
<dbReference type="GO" id="GO:0030170">
    <property type="term" value="F:pyridoxal phosphate binding"/>
    <property type="evidence" value="ECO:0007669"/>
    <property type="project" value="UniProtKB-UniRule"/>
</dbReference>
<dbReference type="PANTHER" id="PTHR42684:SF17">
    <property type="entry name" value="ADENOSYLMETHIONINE-8-AMINO-7-OXONONANOATE AMINOTRANSFERASE"/>
    <property type="match status" value="1"/>
</dbReference>
<sequence length="430" mass="48571">MEFEDLIKNDKKLLQHPYDSSISPSDTFPIKRAEGEFLYLYDNKPLIDGMSSWWCVIHGYNNNFINDALKKQIERMSHIMFGGLTHEPAVNLAENLNEIIKGRFDKFFYCDSGSVAVEVAVKMAFQYQMGKGNKKRNKILSFKGAYHGDTFMAMSLCDPVNSMHKDFGGVLHNNIFAPRPKSDFFEKYNNDHLETAALLEENAENIAAVIIEPVVQGAGGMWFYHPEFLNKIKSLCDYYDILLIFDEIATGFGRTGKMFAFEYSNITPDIICLGKAITGGYMSFAAVGTTKNIMDRVCSPKGPGAFMHGPTFMANPLACECANASIRLLKQMELSKTLSGIQKIISNYFSEASEFPFVKDVRILGGIGVIETFEDVNIKTLTDKFIKRGVWVRPFKNLVYIMPPYIISEKSLKKLCKSVLDGLWEDFSKK</sequence>
<keyword evidence="6 9" id="KW-0093">Biotin biosynthesis</keyword>
<dbReference type="STRING" id="717231.Flexsi_0780"/>
<evidence type="ECO:0000256" key="2">
    <source>
        <dbReference type="ARBA" id="ARBA00005063"/>
    </source>
</evidence>
<dbReference type="FunFam" id="3.40.640.10:FF:000004">
    <property type="entry name" value="Acetylornithine aminotransferase"/>
    <property type="match status" value="1"/>
</dbReference>
<evidence type="ECO:0000256" key="5">
    <source>
        <dbReference type="ARBA" id="ARBA00022691"/>
    </source>
</evidence>
<comment type="pathway">
    <text evidence="2 9">Cofactor biosynthesis; biotin biosynthesis; 7,8-diaminononanoate from 8-amino-7-oxononanoate (SAM route): step 1/1.</text>
</comment>
<dbReference type="eggNOG" id="COG0161">
    <property type="taxonomic scope" value="Bacteria"/>
</dbReference>
<comment type="subunit">
    <text evidence="9">Homodimer.</text>
</comment>
<dbReference type="NCBIfam" id="NF004624">
    <property type="entry name" value="PRK05964.1"/>
    <property type="match status" value="1"/>
</dbReference>
<feature type="binding site" evidence="9">
    <location>
        <position position="393"/>
    </location>
    <ligand>
        <name>substrate</name>
    </ligand>
</feature>
<feature type="binding site" evidence="9">
    <location>
        <position position="309"/>
    </location>
    <ligand>
        <name>substrate</name>
    </ligand>
</feature>
<dbReference type="AlphaFoldDB" id="F8E4G4"/>
<reference evidence="11" key="2">
    <citation type="submission" date="2011-06" db="EMBL/GenBank/DDBJ databases">
        <title>The complete genome of Flexistipes sinusarabici DSM 4947.</title>
        <authorList>
            <person name="Lucas S."/>
            <person name="Han J."/>
            <person name="Lapidus A."/>
            <person name="Bruce D."/>
            <person name="Goodwin L."/>
            <person name="Pitluck S."/>
            <person name="Peters L."/>
            <person name="Kyrpides N."/>
            <person name="Mavromatis K."/>
            <person name="Ivanova N."/>
            <person name="Mikhailova N."/>
            <person name="Chertkov O."/>
            <person name="Detter J.C."/>
            <person name="Tapia R."/>
            <person name="Han C."/>
            <person name="Land M."/>
            <person name="Hauser L."/>
            <person name="Markowitz V."/>
            <person name="Cheng J.-F."/>
            <person name="Hugenholtz P."/>
            <person name="Woyke T."/>
            <person name="Wu D."/>
            <person name="Spring S."/>
            <person name="Schroeder M."/>
            <person name="Brambilla E."/>
            <person name="Klenk H.-P."/>
            <person name="Eisen J.A."/>
        </authorList>
    </citation>
    <scope>NUCLEOTIDE SEQUENCE [LARGE SCALE GENOMIC DNA]</scope>
    <source>
        <strain evidence="11">DSM 4947 / MAS 10</strain>
    </source>
</reference>
<feature type="modified residue" description="N6-(pyridoxal phosphate)lysine" evidence="9">
    <location>
        <position position="275"/>
    </location>
</feature>
<dbReference type="Pfam" id="PF00202">
    <property type="entry name" value="Aminotran_3"/>
    <property type="match status" value="1"/>
</dbReference>
<comment type="function">
    <text evidence="9">Catalyzes the transfer of the alpha-amino group from S-adenosyl-L-methionine (SAM) to 7-keto-8-aminopelargonic acid (KAPA) to form 7,8-diaminopelargonic acid (DAPA). It is the only aminotransferase known to utilize SAM as an amino donor.</text>
</comment>
<gene>
    <name evidence="9" type="primary">bioA</name>
    <name evidence="10" type="ordered locus">Flexsi_0780</name>
</gene>
<dbReference type="SUPFAM" id="SSF53383">
    <property type="entry name" value="PLP-dependent transferases"/>
    <property type="match status" value="1"/>
</dbReference>
<dbReference type="OrthoDB" id="9801052at2"/>
<dbReference type="GO" id="GO:0009102">
    <property type="term" value="P:biotin biosynthetic process"/>
    <property type="evidence" value="ECO:0007669"/>
    <property type="project" value="UniProtKB-UniRule"/>
</dbReference>
<feature type="site" description="Participates in the substrate recognition with KAPA and in a stacking interaction with the adenine ring of SAM" evidence="9">
    <location>
        <position position="18"/>
    </location>
</feature>
<dbReference type="Gene3D" id="3.40.640.10">
    <property type="entry name" value="Type I PLP-dependent aspartate aminotransferase-like (Major domain)"/>
    <property type="match status" value="1"/>
</dbReference>
<evidence type="ECO:0000313" key="11">
    <source>
        <dbReference type="Proteomes" id="UP000006621"/>
    </source>
</evidence>
<comment type="cofactor">
    <cofactor evidence="1 9">
        <name>pyridoxal 5'-phosphate</name>
        <dbReference type="ChEBI" id="CHEBI:597326"/>
    </cofactor>
</comment>
<keyword evidence="9" id="KW-0963">Cytoplasm</keyword>
<feature type="binding site" evidence="9">
    <location>
        <position position="246"/>
    </location>
    <ligand>
        <name>pyridoxal 5'-phosphate</name>
        <dbReference type="ChEBI" id="CHEBI:597326"/>
    </ligand>
</feature>
<evidence type="ECO:0000256" key="8">
    <source>
        <dbReference type="ARBA" id="ARBA00048449"/>
    </source>
</evidence>
<dbReference type="InterPro" id="IPR049704">
    <property type="entry name" value="Aminotrans_3_PPA_site"/>
</dbReference>
<dbReference type="InterPro" id="IPR005815">
    <property type="entry name" value="BioA"/>
</dbReference>
<dbReference type="NCBIfam" id="TIGR00508">
    <property type="entry name" value="bioA"/>
    <property type="match status" value="1"/>
</dbReference>
<dbReference type="Proteomes" id="UP000006621">
    <property type="component" value="Chromosome"/>
</dbReference>